<sequence>MSDECPMYTKHSNLRSAQSQAAAMASSTTNPVCLSCAFLQYRFQLDRVTDWLKPPGQGYVLDATEG</sequence>
<reference evidence="1" key="2">
    <citation type="submission" date="2014-03" db="EMBL/GenBank/DDBJ databases">
        <title>The Genome Annotation of Fusarium oxysporum PHW808.</title>
        <authorList>
            <consortium name="The Broad Institute Genomics Platform"/>
            <person name="Ma L.-J."/>
            <person name="Corby-Kistler H."/>
            <person name="Broz K."/>
            <person name="Gale L.R."/>
            <person name="Jonkers W."/>
            <person name="O'Donnell K."/>
            <person name="Ploetz R."/>
            <person name="Steinberg C."/>
            <person name="Schwartz D.C."/>
            <person name="VanEtten H."/>
            <person name="Zhou S."/>
            <person name="Young S.K."/>
            <person name="Zeng Q."/>
            <person name="Gargeya S."/>
            <person name="Fitzgerald M."/>
            <person name="Abouelleil A."/>
            <person name="Alvarado L."/>
            <person name="Chapman S.B."/>
            <person name="Gainer-Dewar J."/>
            <person name="Goldberg J."/>
            <person name="Griggs A."/>
            <person name="Gujja S."/>
            <person name="Hansen M."/>
            <person name="Howarth C."/>
            <person name="Imamovic A."/>
            <person name="Ireland A."/>
            <person name="Larimer J."/>
            <person name="McCowan C."/>
            <person name="Murphy C."/>
            <person name="Pearson M."/>
            <person name="Poon T.W."/>
            <person name="Priest M."/>
            <person name="Roberts A."/>
            <person name="Saif S."/>
            <person name="Shea T."/>
            <person name="Sykes S."/>
            <person name="Wortman J."/>
            <person name="Nusbaum C."/>
            <person name="Birren B."/>
        </authorList>
    </citation>
    <scope>NUCLEOTIDE SEQUENCE</scope>
    <source>
        <strain evidence="1">54008</strain>
    </source>
</reference>
<evidence type="ECO:0000313" key="1">
    <source>
        <dbReference type="EMBL" id="EXL63648.1"/>
    </source>
</evidence>
<protein>
    <submittedName>
        <fullName evidence="1">Uncharacterized protein</fullName>
    </submittedName>
</protein>
<dbReference type="AlphaFoldDB" id="X0GK10"/>
<gene>
    <name evidence="1" type="ORF">FOPG_20079</name>
</gene>
<accession>X0GK10</accession>
<organism evidence="1">
    <name type="scientific">Fusarium oxysporum f. sp. conglutinans race 2 54008</name>
    <dbReference type="NCBI Taxonomy" id="1089457"/>
    <lineage>
        <taxon>Eukaryota</taxon>
        <taxon>Fungi</taxon>
        <taxon>Dikarya</taxon>
        <taxon>Ascomycota</taxon>
        <taxon>Pezizomycotina</taxon>
        <taxon>Sordariomycetes</taxon>
        <taxon>Hypocreomycetidae</taxon>
        <taxon>Hypocreales</taxon>
        <taxon>Nectriaceae</taxon>
        <taxon>Fusarium</taxon>
        <taxon>Fusarium oxysporum species complex</taxon>
    </lineage>
</organism>
<dbReference type="EMBL" id="KK034946">
    <property type="protein sequence ID" value="EXL63648.1"/>
    <property type="molecule type" value="Genomic_DNA"/>
</dbReference>
<reference evidence="1" key="1">
    <citation type="submission" date="2011-11" db="EMBL/GenBank/DDBJ databases">
        <title>The Genome Sequence of Fusarium oxysporum PHW808.</title>
        <authorList>
            <consortium name="The Broad Institute Genome Sequencing Platform"/>
            <person name="Ma L.-J."/>
            <person name="Gale L.R."/>
            <person name="Schwartz D.C."/>
            <person name="Zhou S."/>
            <person name="Corby-Kistler H."/>
            <person name="Young S.K."/>
            <person name="Zeng Q."/>
            <person name="Gargeya S."/>
            <person name="Fitzgerald M."/>
            <person name="Haas B."/>
            <person name="Abouelleil A."/>
            <person name="Alvarado L."/>
            <person name="Arachchi H.M."/>
            <person name="Berlin A."/>
            <person name="Brown A."/>
            <person name="Chapman S.B."/>
            <person name="Chen Z."/>
            <person name="Dunbar C."/>
            <person name="Freedman E."/>
            <person name="Gearin G."/>
            <person name="Goldberg J."/>
            <person name="Griggs A."/>
            <person name="Gujja S."/>
            <person name="Heiman D."/>
            <person name="Howarth C."/>
            <person name="Larson L."/>
            <person name="Lui A."/>
            <person name="MacDonald P.J.P."/>
            <person name="Montmayeur A."/>
            <person name="Murphy C."/>
            <person name="Neiman D."/>
            <person name="Pearson M."/>
            <person name="Priest M."/>
            <person name="Roberts A."/>
            <person name="Saif S."/>
            <person name="Shea T."/>
            <person name="Shenoy N."/>
            <person name="Sisk P."/>
            <person name="Stolte C."/>
            <person name="Sykes S."/>
            <person name="Wortman J."/>
            <person name="Nusbaum C."/>
            <person name="Birren B."/>
        </authorList>
    </citation>
    <scope>NUCLEOTIDE SEQUENCE [LARGE SCALE GENOMIC DNA]</scope>
    <source>
        <strain evidence="1">54008</strain>
    </source>
</reference>
<dbReference type="Proteomes" id="UP000030676">
    <property type="component" value="Unassembled WGS sequence"/>
</dbReference>
<dbReference type="HOGENOM" id="CLU_2831305_0_0_1"/>
<name>X0GK10_FUSOX</name>
<proteinExistence type="predicted"/>